<dbReference type="OrthoDB" id="9801609at2"/>
<organism evidence="2 3">
    <name type="scientific">Chromatocurvus halotolerans</name>
    <dbReference type="NCBI Taxonomy" id="1132028"/>
    <lineage>
        <taxon>Bacteria</taxon>
        <taxon>Pseudomonadati</taxon>
        <taxon>Pseudomonadota</taxon>
        <taxon>Gammaproteobacteria</taxon>
        <taxon>Cellvibrionales</taxon>
        <taxon>Halieaceae</taxon>
        <taxon>Chromatocurvus</taxon>
    </lineage>
</organism>
<dbReference type="RefSeq" id="WP_117319322.1">
    <property type="nucleotide sequence ID" value="NZ_QQSW01000024.1"/>
</dbReference>
<dbReference type="InterPro" id="IPR001296">
    <property type="entry name" value="Glyco_trans_1"/>
</dbReference>
<dbReference type="PANTHER" id="PTHR46401:SF9">
    <property type="entry name" value="MANNOSYLTRANSFERASE A"/>
    <property type="match status" value="1"/>
</dbReference>
<dbReference type="Proteomes" id="UP000294980">
    <property type="component" value="Unassembled WGS sequence"/>
</dbReference>
<dbReference type="PANTHER" id="PTHR46401">
    <property type="entry name" value="GLYCOSYLTRANSFERASE WBBK-RELATED"/>
    <property type="match status" value="1"/>
</dbReference>
<dbReference type="CDD" id="cd03809">
    <property type="entry name" value="GT4_MtfB-like"/>
    <property type="match status" value="1"/>
</dbReference>
<keyword evidence="2" id="KW-0808">Transferase</keyword>
<dbReference type="Pfam" id="PF00534">
    <property type="entry name" value="Glycos_transf_1"/>
    <property type="match status" value="1"/>
</dbReference>
<evidence type="ECO:0000313" key="3">
    <source>
        <dbReference type="Proteomes" id="UP000294980"/>
    </source>
</evidence>
<feature type="domain" description="Glycosyl transferase family 1" evidence="1">
    <location>
        <begin position="212"/>
        <end position="333"/>
    </location>
</feature>
<dbReference type="GO" id="GO:0016757">
    <property type="term" value="F:glycosyltransferase activity"/>
    <property type="evidence" value="ECO:0007669"/>
    <property type="project" value="InterPro"/>
</dbReference>
<proteinExistence type="predicted"/>
<dbReference type="AlphaFoldDB" id="A0A4R2KMH9"/>
<gene>
    <name evidence="2" type="ORF">EV688_11574</name>
</gene>
<keyword evidence="3" id="KW-1185">Reference proteome</keyword>
<protein>
    <submittedName>
        <fullName evidence="2">Glycosyltransferase involved in cell wall biosynthesis</fullName>
    </submittedName>
</protein>
<comment type="caution">
    <text evidence="2">The sequence shown here is derived from an EMBL/GenBank/DDBJ whole genome shotgun (WGS) entry which is preliminary data.</text>
</comment>
<dbReference type="EMBL" id="SLWX01000015">
    <property type="protein sequence ID" value="TCO73757.1"/>
    <property type="molecule type" value="Genomic_DNA"/>
</dbReference>
<evidence type="ECO:0000313" key="2">
    <source>
        <dbReference type="EMBL" id="TCO73757.1"/>
    </source>
</evidence>
<evidence type="ECO:0000259" key="1">
    <source>
        <dbReference type="Pfam" id="PF00534"/>
    </source>
</evidence>
<reference evidence="2 3" key="1">
    <citation type="submission" date="2019-03" db="EMBL/GenBank/DDBJ databases">
        <title>Genomic Encyclopedia of Type Strains, Phase IV (KMG-IV): sequencing the most valuable type-strain genomes for metagenomic binning, comparative biology and taxonomic classification.</title>
        <authorList>
            <person name="Goeker M."/>
        </authorList>
    </citation>
    <scope>NUCLEOTIDE SEQUENCE [LARGE SCALE GENOMIC DNA]</scope>
    <source>
        <strain evidence="2 3">DSM 23344</strain>
    </source>
</reference>
<name>A0A4R2KMH9_9GAMM</name>
<sequence length="394" mass="42681">MASDKNPSAATGQHPPGRLFIDVTRTLDSGLHTGIQRVVRGLVRGASAASGSHGIRVHAVRYAGTQWFDIGTLPSHPLEASGACAAPPGPERELSLRLQPRPGDVLLLADASWYGQPWPAVDALLRAGGRLTGFVHDLLPLRHPQWFPPGVGQRFARHFRALLARSSLLFTASEHVRSQVQAQSASHLPLVCTPLSGVLPAAGGAVPLALSRDRPWFLCVATLEPRKQHHQLLDAMETYWRDGGRAGLLLVGASGWRNDTVLERVRTHPEQGGRLYWLRGVSDAELSALYREALAMVYLSRDEGFGLPVLEAREAGCPVIASDIAPLREAGGDWPRYVDSSCPQRLCAALRQATPATPRKAGCRVRTWEAVASDLIHALESMTENPCQQGVIAR</sequence>
<dbReference type="Gene3D" id="3.40.50.2000">
    <property type="entry name" value="Glycogen Phosphorylase B"/>
    <property type="match status" value="1"/>
</dbReference>
<dbReference type="SUPFAM" id="SSF53756">
    <property type="entry name" value="UDP-Glycosyltransferase/glycogen phosphorylase"/>
    <property type="match status" value="1"/>
</dbReference>
<accession>A0A4R2KMH9</accession>